<name>A0A7C5XJF2_9CREN</name>
<evidence type="ECO:0000313" key="1">
    <source>
        <dbReference type="EMBL" id="HHP82543.1"/>
    </source>
</evidence>
<gene>
    <name evidence="1" type="ORF">ENM84_07780</name>
</gene>
<dbReference type="EMBL" id="DRZI01000333">
    <property type="protein sequence ID" value="HHP82543.1"/>
    <property type="molecule type" value="Genomic_DNA"/>
</dbReference>
<dbReference type="AlphaFoldDB" id="A0A7C5XJF2"/>
<protein>
    <submittedName>
        <fullName evidence="1">Uncharacterized protein</fullName>
    </submittedName>
</protein>
<comment type="caution">
    <text evidence="1">The sequence shown here is derived from an EMBL/GenBank/DDBJ whole genome shotgun (WGS) entry which is preliminary data.</text>
</comment>
<organism evidence="1">
    <name type="scientific">Ignisphaera aggregans</name>
    <dbReference type="NCBI Taxonomy" id="334771"/>
    <lineage>
        <taxon>Archaea</taxon>
        <taxon>Thermoproteota</taxon>
        <taxon>Thermoprotei</taxon>
        <taxon>Desulfurococcales</taxon>
        <taxon>Desulfurococcaceae</taxon>
        <taxon>Ignisphaera</taxon>
    </lineage>
</organism>
<reference evidence="1" key="1">
    <citation type="journal article" date="2020" name="mSystems">
        <title>Genome- and Community-Level Interaction Insights into Carbon Utilization and Element Cycling Functions of Hydrothermarchaeota in Hydrothermal Sediment.</title>
        <authorList>
            <person name="Zhou Z."/>
            <person name="Liu Y."/>
            <person name="Xu W."/>
            <person name="Pan J."/>
            <person name="Luo Z.H."/>
            <person name="Li M."/>
        </authorList>
    </citation>
    <scope>NUCLEOTIDE SEQUENCE [LARGE SCALE GENOMIC DNA]</scope>
    <source>
        <strain evidence="1">SpSt-1121</strain>
    </source>
</reference>
<proteinExistence type="predicted"/>
<accession>A0A7C5XJF2</accession>
<sequence>MLKARSLVVVVDDRIAKEIDVDLNELKLLEVEQASTITYCYITSTKFLIELLDEENKAISSTYAYIAIEHNLIEPLITDATIDELGIVVISFKKGLWKHITDPPNKVRLGT</sequence>